<protein>
    <submittedName>
        <fullName evidence="2">Uncharacterized protein</fullName>
    </submittedName>
</protein>
<feature type="region of interest" description="Disordered" evidence="1">
    <location>
        <begin position="41"/>
        <end position="65"/>
    </location>
</feature>
<dbReference type="Proteomes" id="UP000677082">
    <property type="component" value="Unassembled WGS sequence"/>
</dbReference>
<comment type="caution">
    <text evidence="2">The sequence shown here is derived from an EMBL/GenBank/DDBJ whole genome shotgun (WGS) entry which is preliminary data.</text>
</comment>
<organism evidence="2 3">
    <name type="scientific">Paractinoplanes toevensis</name>
    <dbReference type="NCBI Taxonomy" id="571911"/>
    <lineage>
        <taxon>Bacteria</taxon>
        <taxon>Bacillati</taxon>
        <taxon>Actinomycetota</taxon>
        <taxon>Actinomycetes</taxon>
        <taxon>Micromonosporales</taxon>
        <taxon>Micromonosporaceae</taxon>
        <taxon>Paractinoplanes</taxon>
    </lineage>
</organism>
<sequence>MGAPTLSPASRVKVSTSAAVIPGTYDVVPDTSLIHLPVPSNAPSAGSLPVPSISAAGLSPVTRAM</sequence>
<evidence type="ECO:0000256" key="1">
    <source>
        <dbReference type="SAM" id="MobiDB-lite"/>
    </source>
</evidence>
<evidence type="ECO:0000313" key="2">
    <source>
        <dbReference type="EMBL" id="GIM96777.1"/>
    </source>
</evidence>
<proteinExistence type="predicted"/>
<accession>A0A920BPH4</accession>
<name>A0A920BPH4_9ACTN</name>
<dbReference type="EMBL" id="BOQN01000128">
    <property type="protein sequence ID" value="GIM96777.1"/>
    <property type="molecule type" value="Genomic_DNA"/>
</dbReference>
<keyword evidence="3" id="KW-1185">Reference proteome</keyword>
<gene>
    <name evidence="2" type="ORF">Ato02nite_085700</name>
</gene>
<dbReference type="AlphaFoldDB" id="A0A920BPH4"/>
<evidence type="ECO:0000313" key="3">
    <source>
        <dbReference type="Proteomes" id="UP000677082"/>
    </source>
</evidence>
<reference evidence="2 3" key="1">
    <citation type="submission" date="2021-03" db="EMBL/GenBank/DDBJ databases">
        <title>Whole genome shotgun sequence of Actinoplanes toevensis NBRC 105298.</title>
        <authorList>
            <person name="Komaki H."/>
            <person name="Tamura T."/>
        </authorList>
    </citation>
    <scope>NUCLEOTIDE SEQUENCE [LARGE SCALE GENOMIC DNA]</scope>
    <source>
        <strain evidence="2 3">NBRC 105298</strain>
    </source>
</reference>